<dbReference type="RefSeq" id="WP_048571187.1">
    <property type="nucleotide sequence ID" value="NZ_LFVU01000028.1"/>
</dbReference>
<feature type="domain" description="Dinitrogenase iron-molybdenum cofactor biosynthesis" evidence="1">
    <location>
        <begin position="9"/>
        <end position="100"/>
    </location>
</feature>
<keyword evidence="3" id="KW-1185">Reference proteome</keyword>
<gene>
    <name evidence="2" type="ORF">CLCY_1c00120</name>
</gene>
<protein>
    <recommendedName>
        <fullName evidence="1">Dinitrogenase iron-molybdenum cofactor biosynthesis domain-containing protein</fullName>
    </recommendedName>
</protein>
<dbReference type="PANTHER" id="PTHR42983">
    <property type="entry name" value="DINITROGENASE IRON-MOLYBDENUM COFACTOR PROTEIN-RELATED"/>
    <property type="match status" value="1"/>
</dbReference>
<evidence type="ECO:0000313" key="2">
    <source>
        <dbReference type="EMBL" id="KMT20780.1"/>
    </source>
</evidence>
<dbReference type="CDD" id="cd00851">
    <property type="entry name" value="MTH1175"/>
    <property type="match status" value="1"/>
</dbReference>
<reference evidence="2 3" key="1">
    <citation type="submission" date="2015-06" db="EMBL/GenBank/DDBJ databases">
        <title>Draft genome sequence of the purine-degrading Clostridium cylindrosporum HC-1 (DSM 605).</title>
        <authorList>
            <person name="Poehlein A."/>
            <person name="Schiel-Bengelsdorf B."/>
            <person name="Bengelsdorf F."/>
            <person name="Daniel R."/>
            <person name="Duerre P."/>
        </authorList>
    </citation>
    <scope>NUCLEOTIDE SEQUENCE [LARGE SCALE GENOMIC DNA]</scope>
    <source>
        <strain evidence="2 3">DSM 605</strain>
    </source>
</reference>
<evidence type="ECO:0000259" key="1">
    <source>
        <dbReference type="Pfam" id="PF02579"/>
    </source>
</evidence>
<dbReference type="InterPro" id="IPR003731">
    <property type="entry name" value="Di-Nase_FeMo-co_biosynth"/>
</dbReference>
<dbReference type="Pfam" id="PF02579">
    <property type="entry name" value="Nitro_FeMo-Co"/>
    <property type="match status" value="1"/>
</dbReference>
<organism evidence="2 3">
    <name type="scientific">Clostridium cylindrosporum DSM 605</name>
    <dbReference type="NCBI Taxonomy" id="1121307"/>
    <lineage>
        <taxon>Bacteria</taxon>
        <taxon>Bacillati</taxon>
        <taxon>Bacillota</taxon>
        <taxon>Clostridia</taxon>
        <taxon>Eubacteriales</taxon>
        <taxon>Clostridiaceae</taxon>
        <taxon>Clostridium</taxon>
    </lineage>
</organism>
<dbReference type="InterPro" id="IPR036105">
    <property type="entry name" value="DiNase_FeMo-co_biosyn_sf"/>
</dbReference>
<dbReference type="Proteomes" id="UP000036756">
    <property type="component" value="Unassembled WGS sequence"/>
</dbReference>
<proteinExistence type="predicted"/>
<dbReference type="SUPFAM" id="SSF53146">
    <property type="entry name" value="Nitrogenase accessory factor-like"/>
    <property type="match status" value="1"/>
</dbReference>
<accession>A0A0J8D3M5</accession>
<dbReference type="AlphaFoldDB" id="A0A0J8D3M5"/>
<evidence type="ECO:0000313" key="3">
    <source>
        <dbReference type="Proteomes" id="UP000036756"/>
    </source>
</evidence>
<dbReference type="PANTHER" id="PTHR42983:SF1">
    <property type="entry name" value="IRON-MOLYBDENUM PROTEIN"/>
    <property type="match status" value="1"/>
</dbReference>
<comment type="caution">
    <text evidence="2">The sequence shown here is derived from an EMBL/GenBank/DDBJ whole genome shotgun (WGS) entry which is preliminary data.</text>
</comment>
<dbReference type="PATRIC" id="fig|1121307.3.peg.371"/>
<dbReference type="InterPro" id="IPR033913">
    <property type="entry name" value="MTH1175_dom"/>
</dbReference>
<dbReference type="EMBL" id="LFVU01000028">
    <property type="protein sequence ID" value="KMT20780.1"/>
    <property type="molecule type" value="Genomic_DNA"/>
</dbReference>
<name>A0A0J8D3M5_CLOCY</name>
<dbReference type="STRING" id="1121307.CLCY_1c00120"/>
<dbReference type="OrthoDB" id="280278at2"/>
<sequence>MKIALPSRNNQIDDHFGHCEYFTVFTVDTQNKEILSSDTVPSPSGCGCKSNIASVLSDKGVKVMLAGNMGEGAVNALNNSGIEVLRGCSGDVKTVALKWLEGSLIDSSDNCHAHGHECHHE</sequence>
<dbReference type="Gene3D" id="3.30.420.130">
    <property type="entry name" value="Dinitrogenase iron-molybdenum cofactor biosynthesis domain"/>
    <property type="match status" value="1"/>
</dbReference>